<dbReference type="EMBL" id="CAMPGE010013107">
    <property type="protein sequence ID" value="CAI2371850.1"/>
    <property type="molecule type" value="Genomic_DNA"/>
</dbReference>
<reference evidence="7" key="1">
    <citation type="submission" date="2023-07" db="EMBL/GenBank/DDBJ databases">
        <authorList>
            <consortium name="AG Swart"/>
            <person name="Singh M."/>
            <person name="Singh A."/>
            <person name="Seah K."/>
            <person name="Emmerich C."/>
        </authorList>
    </citation>
    <scope>NUCLEOTIDE SEQUENCE</scope>
    <source>
        <strain evidence="7">DP1</strain>
    </source>
</reference>
<name>A0AAD1UU73_EUPCR</name>
<comment type="caution">
    <text evidence="7">The sequence shown here is derived from an EMBL/GenBank/DDBJ whole genome shotgun (WGS) entry which is preliminary data.</text>
</comment>
<proteinExistence type="predicted"/>
<gene>
    <name evidence="7" type="ORF">ECRASSUSDP1_LOCUS13175</name>
</gene>
<feature type="signal peptide" evidence="5">
    <location>
        <begin position="1"/>
        <end position="22"/>
    </location>
</feature>
<keyword evidence="4" id="KW-0458">Lysosome</keyword>
<dbReference type="PANTHER" id="PTHR28583">
    <property type="entry name" value="ACID AMIDASE"/>
    <property type="match status" value="1"/>
</dbReference>
<dbReference type="Proteomes" id="UP001295684">
    <property type="component" value="Unassembled WGS sequence"/>
</dbReference>
<evidence type="ECO:0000313" key="8">
    <source>
        <dbReference type="Proteomes" id="UP001295684"/>
    </source>
</evidence>
<evidence type="ECO:0000313" key="7">
    <source>
        <dbReference type="EMBL" id="CAI2371850.1"/>
    </source>
</evidence>
<dbReference type="InterPro" id="IPR029132">
    <property type="entry name" value="CBAH/NAAA_C"/>
</dbReference>
<evidence type="ECO:0000256" key="1">
    <source>
        <dbReference type="ARBA" id="ARBA00004371"/>
    </source>
</evidence>
<accession>A0AAD1UU73</accession>
<evidence type="ECO:0000259" key="6">
    <source>
        <dbReference type="Pfam" id="PF02275"/>
    </source>
</evidence>
<dbReference type="Gene3D" id="3.60.60.10">
    <property type="entry name" value="Penicillin V Acylase, Chain A"/>
    <property type="match status" value="1"/>
</dbReference>
<dbReference type="EC" id="3.5.1.23" evidence="2"/>
<dbReference type="SUPFAM" id="SSF56235">
    <property type="entry name" value="N-terminal nucleophile aminohydrolases (Ntn hydrolases)"/>
    <property type="match status" value="1"/>
</dbReference>
<evidence type="ECO:0000256" key="4">
    <source>
        <dbReference type="ARBA" id="ARBA00023228"/>
    </source>
</evidence>
<keyword evidence="3" id="KW-0378">Hydrolase</keyword>
<evidence type="ECO:0000256" key="5">
    <source>
        <dbReference type="SAM" id="SignalP"/>
    </source>
</evidence>
<evidence type="ECO:0000256" key="2">
    <source>
        <dbReference type="ARBA" id="ARBA00011891"/>
    </source>
</evidence>
<feature type="domain" description="Choloylglycine hydrolase/NAAA C-terminal" evidence="6">
    <location>
        <begin position="146"/>
        <end position="322"/>
    </location>
</feature>
<feature type="chain" id="PRO_5042163464" description="ceramidase" evidence="5">
    <location>
        <begin position="23"/>
        <end position="392"/>
    </location>
</feature>
<dbReference type="Pfam" id="PF02275">
    <property type="entry name" value="CBAH"/>
    <property type="match status" value="1"/>
</dbReference>
<evidence type="ECO:0000256" key="3">
    <source>
        <dbReference type="ARBA" id="ARBA00022801"/>
    </source>
</evidence>
<protein>
    <recommendedName>
        <fullName evidence="2">ceramidase</fullName>
        <ecNumber evidence="2">3.5.1.23</ecNumber>
    </recommendedName>
</protein>
<dbReference type="PANTHER" id="PTHR28583:SF1">
    <property type="entry name" value="ACID CERAMIDASE"/>
    <property type="match status" value="1"/>
</dbReference>
<dbReference type="InterPro" id="IPR029055">
    <property type="entry name" value="Ntn_hydrolases_N"/>
</dbReference>
<dbReference type="GO" id="GO:0005764">
    <property type="term" value="C:lysosome"/>
    <property type="evidence" value="ECO:0007669"/>
    <property type="project" value="UniProtKB-SubCell"/>
</dbReference>
<organism evidence="7 8">
    <name type="scientific">Euplotes crassus</name>
    <dbReference type="NCBI Taxonomy" id="5936"/>
    <lineage>
        <taxon>Eukaryota</taxon>
        <taxon>Sar</taxon>
        <taxon>Alveolata</taxon>
        <taxon>Ciliophora</taxon>
        <taxon>Intramacronucleata</taxon>
        <taxon>Spirotrichea</taxon>
        <taxon>Hypotrichia</taxon>
        <taxon>Euplotida</taxon>
        <taxon>Euplotidae</taxon>
        <taxon>Moneuplotes</taxon>
    </lineage>
</organism>
<dbReference type="GO" id="GO:0017040">
    <property type="term" value="F:N-acylsphingosine amidohydrolase activity"/>
    <property type="evidence" value="ECO:0007669"/>
    <property type="project" value="UniProtKB-EC"/>
</dbReference>
<keyword evidence="5" id="KW-0732">Signal</keyword>
<dbReference type="AlphaFoldDB" id="A0AAD1UU73"/>
<comment type="subcellular location">
    <subcellularLocation>
        <location evidence="1">Lysosome</location>
    </subcellularLocation>
</comment>
<sequence length="392" mass="44699">MKAILFALLLLCVSQGRHQTRGIQMPNEYIVKDLIHESVGIETLETPHFNIYFNHNPTTRWDHPIMYFKSHILVVQKTILDNVPGILEKFFWGFSKFMEFRTQGMNGKLSLIDENFLEHKGISEILGIPTHHVMLTNFAYELFAYCTSIVAHDKNGEIIHARNMDYPLYQSMQNLTYTADFFDNGEFLFRSTMFAGYTGVFTAMKPGKFAISINERHTKTAMGIGVNILRFITGSYSPASLLKHTCRYAQSYNEAKEILSKYPLTAPVYLIVSGTEVDQGAIISRDRSGAADIWLINNHSTADWVIVQTNYDHWIKPSPASDKERANTAYHHLKNIGRSELDKENIVTDVLQIPQILNRGTIYSTVMQAKITTGHSTDVDVGGAYFKNYRYQ</sequence>
<keyword evidence="8" id="KW-1185">Reference proteome</keyword>